<reference evidence="3 5" key="2">
    <citation type="submission" date="2016-08" db="EMBL/GenBank/DDBJ databases">
        <title>Genome sequencing of Lactobacillus plantarum JSA22, isolated from fermented soybean paste.</title>
        <authorList>
            <person name="Choi H.S."/>
        </authorList>
    </citation>
    <scope>NUCLEOTIDE SEQUENCE [LARGE SCALE GENOMIC DNA]</scope>
    <source>
        <strain evidence="3 5">JSA22</strain>
    </source>
</reference>
<evidence type="ECO:0000313" key="2">
    <source>
        <dbReference type="EMBL" id="KZU96471.1"/>
    </source>
</evidence>
<sequence>MTQIEISDRLKALLVAKGFDKKQLVLVTDDGGGKYSLHGGACSIGTKFTIIVLDQPDPEYNVTVVNNQSLALWTSTYDLIFFNDGIKMDYDQGRIAIKDNAHMLDNAVQIAKGAEVLAAFEQGVPADNLTC</sequence>
<dbReference type="InterPro" id="IPR000361">
    <property type="entry name" value="ATAP_core_dom"/>
</dbReference>
<evidence type="ECO:0000313" key="4">
    <source>
        <dbReference type="Proteomes" id="UP000076882"/>
    </source>
</evidence>
<dbReference type="KEGG" id="lpb:SH83_12840"/>
<comment type="caution">
    <text evidence="3">The sequence shown here is derived from an EMBL/GenBank/DDBJ whole genome shotgun (WGS) entry which is preliminary data.</text>
</comment>
<dbReference type="RefSeq" id="WP_003642321.1">
    <property type="nucleotide sequence ID" value="NZ_AP028145.1"/>
</dbReference>
<reference evidence="2 4" key="1">
    <citation type="submission" date="2016-03" db="EMBL/GenBank/DDBJ databases">
        <title>Comparative genomics of 54 Lactobacillus plantarum strains reveals genomic uncoupling from niche constraints.</title>
        <authorList>
            <person name="Martino M.E."/>
        </authorList>
    </citation>
    <scope>NUCLEOTIDE SEQUENCE [LARGE SCALE GENOMIC DNA]</scope>
    <source>
        <strain evidence="2 4">19.1</strain>
    </source>
</reference>
<dbReference type="PATRIC" id="fig|1590.143.peg.2621"/>
<protein>
    <recommendedName>
        <fullName evidence="1">Core domain-containing protein</fullName>
    </recommendedName>
</protein>
<accession>A0A0G9GJA9</accession>
<evidence type="ECO:0000259" key="1">
    <source>
        <dbReference type="Pfam" id="PF01521"/>
    </source>
</evidence>
<evidence type="ECO:0000313" key="5">
    <source>
        <dbReference type="Proteomes" id="UP000094892"/>
    </source>
</evidence>
<dbReference type="Gene3D" id="2.60.300.12">
    <property type="entry name" value="HesB-like domain"/>
    <property type="match status" value="1"/>
</dbReference>
<evidence type="ECO:0000313" key="3">
    <source>
        <dbReference type="EMBL" id="ODO62753.1"/>
    </source>
</evidence>
<proteinExistence type="predicted"/>
<dbReference type="Proteomes" id="UP000094892">
    <property type="component" value="Unassembled WGS sequence"/>
</dbReference>
<dbReference type="AlphaFoldDB" id="A0A0G9GJA9"/>
<dbReference type="SUPFAM" id="SSF89360">
    <property type="entry name" value="HesB-like domain"/>
    <property type="match status" value="1"/>
</dbReference>
<gene>
    <name evidence="2" type="ORF">Lp19_1083</name>
    <name evidence="3" type="ORF">LPJSA22_02771</name>
</gene>
<dbReference type="InterPro" id="IPR035903">
    <property type="entry name" value="HesB-like_dom_sf"/>
</dbReference>
<dbReference type="EMBL" id="LUXM01000019">
    <property type="protein sequence ID" value="KZU96471.1"/>
    <property type="molecule type" value="Genomic_DNA"/>
</dbReference>
<organism evidence="3 5">
    <name type="scientific">Lactiplantibacillus plantarum</name>
    <name type="common">Lactobacillus plantarum</name>
    <dbReference type="NCBI Taxonomy" id="1590"/>
    <lineage>
        <taxon>Bacteria</taxon>
        <taxon>Bacillati</taxon>
        <taxon>Bacillota</taxon>
        <taxon>Bacilli</taxon>
        <taxon>Lactobacillales</taxon>
        <taxon>Lactobacillaceae</taxon>
        <taxon>Lactiplantibacillus</taxon>
    </lineage>
</organism>
<name>A0A0G9GJA9_LACPN</name>
<dbReference type="Pfam" id="PF01521">
    <property type="entry name" value="Fe-S_biosyn"/>
    <property type="match status" value="1"/>
</dbReference>
<feature type="domain" description="Core" evidence="1">
    <location>
        <begin position="3"/>
        <end position="111"/>
    </location>
</feature>
<dbReference type="EMBL" id="MCOL01000001">
    <property type="protein sequence ID" value="ODO62753.1"/>
    <property type="molecule type" value="Genomic_DNA"/>
</dbReference>
<dbReference type="Proteomes" id="UP000076882">
    <property type="component" value="Unassembled WGS sequence"/>
</dbReference>